<dbReference type="NCBIfam" id="TIGR00773">
    <property type="entry name" value="NhaA"/>
    <property type="match status" value="1"/>
</dbReference>
<feature type="transmembrane region" description="Helical" evidence="6">
    <location>
        <begin position="230"/>
        <end position="250"/>
    </location>
</feature>
<keyword evidence="6" id="KW-0915">Sodium</keyword>
<organism evidence="7 8">
    <name type="scientific">Novosphingobium humi</name>
    <dbReference type="NCBI Taxonomy" id="2282397"/>
    <lineage>
        <taxon>Bacteria</taxon>
        <taxon>Pseudomonadati</taxon>
        <taxon>Pseudomonadota</taxon>
        <taxon>Alphaproteobacteria</taxon>
        <taxon>Sphingomonadales</taxon>
        <taxon>Sphingomonadaceae</taxon>
        <taxon>Novosphingobium</taxon>
    </lineage>
</organism>
<evidence type="ECO:0000256" key="2">
    <source>
        <dbReference type="ARBA" id="ARBA00022475"/>
    </source>
</evidence>
<feature type="transmembrane region" description="Helical" evidence="6">
    <location>
        <begin position="185"/>
        <end position="210"/>
    </location>
</feature>
<keyword evidence="8" id="KW-1185">Reference proteome</keyword>
<feature type="transmembrane region" description="Helical" evidence="6">
    <location>
        <begin position="129"/>
        <end position="150"/>
    </location>
</feature>
<dbReference type="InterPro" id="IPR023171">
    <property type="entry name" value="Na/H_antiporter_dom_sf"/>
</dbReference>
<name>A0ABY7U341_9SPHN</name>
<keyword evidence="5 6" id="KW-0472">Membrane</keyword>
<comment type="similarity">
    <text evidence="6">Belongs to the NhaA Na(+)/H(+) (TC 2.A.33) antiporter family.</text>
</comment>
<feature type="transmembrane region" description="Helical" evidence="6">
    <location>
        <begin position="304"/>
        <end position="323"/>
    </location>
</feature>
<comment type="subcellular location">
    <subcellularLocation>
        <location evidence="1">Cell inner membrane</location>
        <topology evidence="1">Multi-pass membrane protein</topology>
    </subcellularLocation>
    <subcellularLocation>
        <location evidence="6">Cell membrane</location>
        <topology evidence="6">Multi-pass membrane protein</topology>
    </subcellularLocation>
</comment>
<protein>
    <recommendedName>
        <fullName evidence="6">Na(+)/H(+) antiporter NhaA</fullName>
    </recommendedName>
    <alternativeName>
        <fullName evidence="6">Sodium/proton antiporter NhaA</fullName>
    </alternativeName>
</protein>
<evidence type="ECO:0000313" key="7">
    <source>
        <dbReference type="EMBL" id="WCT79015.1"/>
    </source>
</evidence>
<accession>A0ABY7U341</accession>
<evidence type="ECO:0000313" key="8">
    <source>
        <dbReference type="Proteomes" id="UP001218231"/>
    </source>
</evidence>
<keyword evidence="2 6" id="KW-1003">Cell membrane</keyword>
<dbReference type="EMBL" id="CP117417">
    <property type="protein sequence ID" value="WCT79015.1"/>
    <property type="molecule type" value="Genomic_DNA"/>
</dbReference>
<feature type="transmembrane region" description="Helical" evidence="6">
    <location>
        <begin position="71"/>
        <end position="90"/>
    </location>
</feature>
<dbReference type="HAMAP" id="MF_01844">
    <property type="entry name" value="NhaA"/>
    <property type="match status" value="1"/>
</dbReference>
<comment type="catalytic activity">
    <reaction evidence="6">
        <text>Na(+)(in) + 2 H(+)(out) = Na(+)(out) + 2 H(+)(in)</text>
        <dbReference type="Rhea" id="RHEA:29251"/>
        <dbReference type="ChEBI" id="CHEBI:15378"/>
        <dbReference type="ChEBI" id="CHEBI:29101"/>
    </reaction>
</comment>
<dbReference type="Gene3D" id="1.20.1530.10">
    <property type="entry name" value="Na+/H+ antiporter like domain"/>
    <property type="match status" value="1"/>
</dbReference>
<keyword evidence="6" id="KW-0406">Ion transport</keyword>
<evidence type="ECO:0000256" key="3">
    <source>
        <dbReference type="ARBA" id="ARBA00022692"/>
    </source>
</evidence>
<keyword evidence="6" id="KW-0050">Antiport</keyword>
<reference evidence="7 8" key="1">
    <citation type="submission" date="2023-02" db="EMBL/GenBank/DDBJ databases">
        <title>Genome sequence of Novosphingobium humi KACC 19094.</title>
        <authorList>
            <person name="Kim S."/>
            <person name="Heo J."/>
            <person name="Kwon S.-W."/>
        </authorList>
    </citation>
    <scope>NUCLEOTIDE SEQUENCE [LARGE SCALE GENOMIC DNA]</scope>
    <source>
        <strain evidence="7 8">KACC 19094</strain>
    </source>
</reference>
<keyword evidence="4 6" id="KW-1133">Transmembrane helix</keyword>
<evidence type="ECO:0000256" key="1">
    <source>
        <dbReference type="ARBA" id="ARBA00004429"/>
    </source>
</evidence>
<feature type="transmembrane region" description="Helical" evidence="6">
    <location>
        <begin position="262"/>
        <end position="284"/>
    </location>
</feature>
<dbReference type="InterPro" id="IPR004670">
    <property type="entry name" value="NhaA"/>
</dbReference>
<evidence type="ECO:0000256" key="4">
    <source>
        <dbReference type="ARBA" id="ARBA00022989"/>
    </source>
</evidence>
<keyword evidence="6" id="KW-0739">Sodium transport</keyword>
<keyword evidence="6" id="KW-0813">Transport</keyword>
<dbReference type="Proteomes" id="UP001218231">
    <property type="component" value="Chromosome"/>
</dbReference>
<evidence type="ECO:0000256" key="5">
    <source>
        <dbReference type="ARBA" id="ARBA00023136"/>
    </source>
</evidence>
<keyword evidence="3 6" id="KW-0812">Transmembrane</keyword>
<dbReference type="Pfam" id="PF06965">
    <property type="entry name" value="Na_H_antiport_1"/>
    <property type="match status" value="1"/>
</dbReference>
<gene>
    <name evidence="6 7" type="primary">nhaA</name>
    <name evidence="7" type="ORF">PQ457_11135</name>
</gene>
<proteinExistence type="inferred from homology"/>
<comment type="function">
    <text evidence="6">Na(+)/H(+) antiporter that extrudes sodium in exchange for external protons.</text>
</comment>
<dbReference type="PANTHER" id="PTHR30341:SF0">
    <property type="entry name" value="NA(+)_H(+) ANTIPORTER NHAA"/>
    <property type="match status" value="1"/>
</dbReference>
<feature type="transmembrane region" description="Helical" evidence="6">
    <location>
        <begin position="335"/>
        <end position="355"/>
    </location>
</feature>
<evidence type="ECO:0000256" key="6">
    <source>
        <dbReference type="HAMAP-Rule" id="MF_01844"/>
    </source>
</evidence>
<sequence>MVAIVISNSSWSSAWTRMLDRPLFGAALPHLASLRDVMGNGVMVAFFFTVGLEVKREVLIGNLADARQRRLPVLAALAGMAAPAAIYLIVARHHPGLQRGWAIPSATDIAFAMGVMALLGRCVPRSLRLFLLTVAVVDDIGAVIVIALGYTAHVDLVWLGTGTCVLGAGMALNRMGCKRVWPYGLMAVALWWCVLHSGVHATVAGVLAALTVPIALDERHDSPLLRLEHALAPWSGLVIVPMFGLVNAGVQLGGPVGDITLPVAIGAGLVLGKPVGVMGAMWLAEATGLARRPEGVSWLQALGAGHLAGIGFTMSMFISTLAFAPDPARENAIRLGILTGSLISGAVGAMLLRLARNDGGRGG</sequence>
<feature type="transmembrane region" description="Helical" evidence="6">
    <location>
        <begin position="102"/>
        <end position="122"/>
    </location>
</feature>
<comment type="caution">
    <text evidence="6">Lacks conserved residue(s) required for the propagation of feature annotation.</text>
</comment>
<dbReference type="PANTHER" id="PTHR30341">
    <property type="entry name" value="SODIUM ION/PROTON ANTIPORTER NHAA-RELATED"/>
    <property type="match status" value="1"/>
</dbReference>